<sequence length="164" mass="18211">MSKKLWGALIIALIASWLGIKPSLTGSHYSNGHSTGYSSSAPPRSSGTNQSTADITELTSADQVAAWIHQHHRLPDFYLTKGEARREGWNPSRANLCDVLPGKAIGGDHFSNREGRLPDASGRRWFEADVNYQCGHRNADRLLYSSDGLVFLTTDHYRTFKRIP</sequence>
<keyword evidence="6" id="KW-0378">Hydrolase</keyword>
<dbReference type="GO" id="GO:0016787">
    <property type="term" value="F:hydrolase activity"/>
    <property type="evidence" value="ECO:0007669"/>
    <property type="project" value="UniProtKB-KW"/>
</dbReference>
<proteinExistence type="inferred from homology"/>
<evidence type="ECO:0000256" key="6">
    <source>
        <dbReference type="ARBA" id="ARBA00022801"/>
    </source>
</evidence>
<comment type="subcellular location">
    <subcellularLocation>
        <location evidence="1">Secreted</location>
    </subcellularLocation>
</comment>
<evidence type="ECO:0000313" key="9">
    <source>
        <dbReference type="Proteomes" id="UP000029577"/>
    </source>
</evidence>
<dbReference type="SUPFAM" id="SSF53933">
    <property type="entry name" value="Microbial ribonucleases"/>
    <property type="match status" value="1"/>
</dbReference>
<dbReference type="InterPro" id="IPR001887">
    <property type="entry name" value="Barnase"/>
</dbReference>
<evidence type="ECO:0000256" key="1">
    <source>
        <dbReference type="ARBA" id="ARBA00004613"/>
    </source>
</evidence>
<dbReference type="eggNOG" id="COG4290">
    <property type="taxonomic scope" value="Bacteria"/>
</dbReference>
<name>A0A095VDX7_9GAMM</name>
<dbReference type="STRING" id="642227.HA49_11825"/>
<evidence type="ECO:0000313" key="8">
    <source>
        <dbReference type="EMBL" id="KGD72900.1"/>
    </source>
</evidence>
<dbReference type="Gene3D" id="3.10.450.30">
    <property type="entry name" value="Microbial ribonucleases"/>
    <property type="match status" value="1"/>
</dbReference>
<evidence type="ECO:0000256" key="2">
    <source>
        <dbReference type="ARBA" id="ARBA00009006"/>
    </source>
</evidence>
<dbReference type="PRINTS" id="PR00117">
    <property type="entry name" value="BARNASE"/>
</dbReference>
<keyword evidence="5" id="KW-0540">Nuclease</keyword>
<organism evidence="8 9">
    <name type="scientific">Tatumella morbirosei</name>
    <dbReference type="NCBI Taxonomy" id="642227"/>
    <lineage>
        <taxon>Bacteria</taxon>
        <taxon>Pseudomonadati</taxon>
        <taxon>Pseudomonadota</taxon>
        <taxon>Gammaproteobacteria</taxon>
        <taxon>Enterobacterales</taxon>
        <taxon>Erwiniaceae</taxon>
        <taxon>Tatumella</taxon>
    </lineage>
</organism>
<feature type="region of interest" description="Disordered" evidence="7">
    <location>
        <begin position="32"/>
        <end position="52"/>
    </location>
</feature>
<dbReference type="GO" id="GO:0004521">
    <property type="term" value="F:RNA endonuclease activity"/>
    <property type="evidence" value="ECO:0007669"/>
    <property type="project" value="InterPro"/>
</dbReference>
<dbReference type="EMBL" id="JPKR02000003">
    <property type="protein sequence ID" value="KGD72900.1"/>
    <property type="molecule type" value="Genomic_DNA"/>
</dbReference>
<keyword evidence="9" id="KW-1185">Reference proteome</keyword>
<dbReference type="AlphaFoldDB" id="A0A095VDX7"/>
<reference evidence="8" key="1">
    <citation type="submission" date="2014-12" db="EMBL/GenBank/DDBJ databases">
        <title>The draft genome of the Tatumella morbirosei type strain, LMG23360T isolated from pineapple rot.</title>
        <authorList>
            <person name="Smits T.H."/>
            <person name="Palmer M."/>
            <person name="Venter S.N."/>
            <person name="Duffy B."/>
            <person name="Steenkamp E.T."/>
            <person name="Chan W.Y."/>
            <person name="Coutinho T.A."/>
            <person name="Coetzee M.P."/>
            <person name="De Maayer P."/>
        </authorList>
    </citation>
    <scope>NUCLEOTIDE SEQUENCE [LARGE SCALE GENOMIC DNA]</scope>
    <source>
        <strain evidence="8">LMG 23360</strain>
    </source>
</reference>
<dbReference type="GO" id="GO:0005576">
    <property type="term" value="C:extracellular region"/>
    <property type="evidence" value="ECO:0007669"/>
    <property type="project" value="UniProtKB-SubCell"/>
</dbReference>
<dbReference type="Pfam" id="PF00545">
    <property type="entry name" value="Ribonuclease"/>
    <property type="match status" value="1"/>
</dbReference>
<accession>A0A095VDX7</accession>
<dbReference type="RefSeq" id="WP_038020569.1">
    <property type="nucleotide sequence ID" value="NZ_JPKR02000003.1"/>
</dbReference>
<evidence type="ECO:0000256" key="3">
    <source>
        <dbReference type="ARBA" id="ARBA00022214"/>
    </source>
</evidence>
<comment type="similarity">
    <text evidence="2">Belongs to the ribonuclease N1/T1 family.</text>
</comment>
<comment type="caution">
    <text evidence="8">The sequence shown here is derived from an EMBL/GenBank/DDBJ whole genome shotgun (WGS) entry which is preliminary data.</text>
</comment>
<dbReference type="Proteomes" id="UP000029577">
    <property type="component" value="Unassembled WGS sequence"/>
</dbReference>
<dbReference type="InterPro" id="IPR000026">
    <property type="entry name" value="N1-like"/>
</dbReference>
<dbReference type="InterPro" id="IPR016191">
    <property type="entry name" value="Ribonuclease/ribotoxin"/>
</dbReference>
<evidence type="ECO:0000256" key="5">
    <source>
        <dbReference type="ARBA" id="ARBA00022722"/>
    </source>
</evidence>
<evidence type="ECO:0000256" key="4">
    <source>
        <dbReference type="ARBA" id="ARBA00022525"/>
    </source>
</evidence>
<dbReference type="GO" id="GO:0003723">
    <property type="term" value="F:RNA binding"/>
    <property type="evidence" value="ECO:0007669"/>
    <property type="project" value="InterPro"/>
</dbReference>
<gene>
    <name evidence="8" type="ORF">HA49_11825</name>
</gene>
<keyword evidence="4" id="KW-0964">Secreted</keyword>
<protein>
    <recommendedName>
        <fullName evidence="3">Ribonuclease</fullName>
    </recommendedName>
</protein>
<evidence type="ECO:0000256" key="7">
    <source>
        <dbReference type="SAM" id="MobiDB-lite"/>
    </source>
</evidence>
<dbReference type="OrthoDB" id="5326845at2"/>